<evidence type="ECO:0000313" key="1">
    <source>
        <dbReference type="EMBL" id="WMS86602.1"/>
    </source>
</evidence>
<gene>
    <name evidence="1" type="ORF">Q9312_15380</name>
</gene>
<keyword evidence="2" id="KW-1185">Reference proteome</keyword>
<dbReference type="AlphaFoldDB" id="A0AA51X5V8"/>
<name>A0AA51X5V8_9GAMM</name>
<dbReference type="KEGG" id="plei:Q9312_15380"/>
<evidence type="ECO:0000313" key="2">
    <source>
        <dbReference type="Proteomes" id="UP001239782"/>
    </source>
</evidence>
<sequence>MPTLNSGTTPISLHFAGHIISTAEQARFKASNESLVAEKINLWFEQNSIQFACGSAAAGADLLFAEACSNHDVPYQLMLPFPESLFIDTSVKPSGQNWVARFERCLANAEKVTRVFDGKLADNNIGYSMCTLVALGKVIIDSHLKRTNKCQLTVWDEHIARPDAGTYADQMKAIALGFDAFYIQSHRGNLTHQEQTFPEIKKTLLTSIKNLPVDIQPGKTVDILQTPSRLQTQHHLDKLTLKVGERYSKRLLALLVILDQHWLTIIDRQQWTNNVNYVDCHYAN</sequence>
<organism evidence="1 2">
    <name type="scientific">Pleionea litopenaei</name>
    <dbReference type="NCBI Taxonomy" id="3070815"/>
    <lineage>
        <taxon>Bacteria</taxon>
        <taxon>Pseudomonadati</taxon>
        <taxon>Pseudomonadota</taxon>
        <taxon>Gammaproteobacteria</taxon>
        <taxon>Oceanospirillales</taxon>
        <taxon>Pleioneaceae</taxon>
        <taxon>Pleionea</taxon>
    </lineage>
</organism>
<protein>
    <submittedName>
        <fullName evidence="1">Uncharacterized protein</fullName>
    </submittedName>
</protein>
<reference evidence="1 2" key="1">
    <citation type="submission" date="2023-08" db="EMBL/GenBank/DDBJ databases">
        <title>Pleionea litopenaei sp. nov., isolated from stomach of juvenile Litopenaeus vannamei.</title>
        <authorList>
            <person name="Rho A.M."/>
            <person name="Hwang C.Y."/>
        </authorList>
    </citation>
    <scope>NUCLEOTIDE SEQUENCE [LARGE SCALE GENOMIC DNA]</scope>
    <source>
        <strain evidence="1 2">HL-JVS1</strain>
    </source>
</reference>
<dbReference type="Proteomes" id="UP001239782">
    <property type="component" value="Chromosome"/>
</dbReference>
<proteinExistence type="predicted"/>
<dbReference type="EMBL" id="CP133548">
    <property type="protein sequence ID" value="WMS86602.1"/>
    <property type="molecule type" value="Genomic_DNA"/>
</dbReference>
<accession>A0AA51X5V8</accession>
<dbReference type="RefSeq" id="WP_309201747.1">
    <property type="nucleotide sequence ID" value="NZ_CP133548.1"/>
</dbReference>